<dbReference type="KEGG" id="hdn:Hden_3175"/>
<dbReference type="SUPFAM" id="SSF103473">
    <property type="entry name" value="MFS general substrate transporter"/>
    <property type="match status" value="1"/>
</dbReference>
<gene>
    <name evidence="10" type="ordered locus">Hden_3175</name>
</gene>
<organism evidence="10 11">
    <name type="scientific">Hyphomicrobium denitrificans (strain ATCC 51888 / DSM 1869 / NCIMB 11706 / TK 0415)</name>
    <dbReference type="NCBI Taxonomy" id="582899"/>
    <lineage>
        <taxon>Bacteria</taxon>
        <taxon>Pseudomonadati</taxon>
        <taxon>Pseudomonadota</taxon>
        <taxon>Alphaproteobacteria</taxon>
        <taxon>Hyphomicrobiales</taxon>
        <taxon>Hyphomicrobiaceae</taxon>
        <taxon>Hyphomicrobium</taxon>
    </lineage>
</organism>
<dbReference type="EMBL" id="CP002083">
    <property type="protein sequence ID" value="ADJ24970.1"/>
    <property type="molecule type" value="Genomic_DNA"/>
</dbReference>
<dbReference type="InterPro" id="IPR005279">
    <property type="entry name" value="Dipep/tripep_permease"/>
</dbReference>
<dbReference type="STRING" id="582899.Hden_3175"/>
<feature type="transmembrane region" description="Helical" evidence="9">
    <location>
        <begin position="46"/>
        <end position="65"/>
    </location>
</feature>
<evidence type="ECO:0000256" key="6">
    <source>
        <dbReference type="ARBA" id="ARBA00022989"/>
    </source>
</evidence>
<keyword evidence="2 8" id="KW-0813">Transport</keyword>
<reference evidence="11" key="1">
    <citation type="journal article" date="2011" name="J. Bacteriol.">
        <title>Genome sequences of eight morphologically diverse alphaproteobacteria.</title>
        <authorList>
            <consortium name="US DOE Joint Genome Institute"/>
            <person name="Brown P.J."/>
            <person name="Kysela D.T."/>
            <person name="Buechlein A."/>
            <person name="Hemmerich C."/>
            <person name="Brun Y.V."/>
        </authorList>
    </citation>
    <scope>NUCLEOTIDE SEQUENCE [LARGE SCALE GENOMIC DNA]</scope>
    <source>
        <strain evidence="11">ATCC 51888 / DSM 1869 / NCIB 11706 / TK 0415</strain>
    </source>
</reference>
<keyword evidence="4 8" id="KW-0812">Transmembrane</keyword>
<feature type="transmembrane region" description="Helical" evidence="9">
    <location>
        <begin position="122"/>
        <end position="148"/>
    </location>
</feature>
<feature type="transmembrane region" description="Helical" evidence="9">
    <location>
        <begin position="469"/>
        <end position="494"/>
    </location>
</feature>
<comment type="similarity">
    <text evidence="8">Belongs to the major facilitator superfamily. Proton-dependent oligopeptide transporter (POT/PTR) (TC 2.A.17) family.</text>
</comment>
<keyword evidence="7 9" id="KW-0472">Membrane</keyword>
<dbReference type="InterPro" id="IPR018456">
    <property type="entry name" value="PTR2_symporter_CS"/>
</dbReference>
<feature type="transmembrane region" description="Helical" evidence="9">
    <location>
        <begin position="431"/>
        <end position="449"/>
    </location>
</feature>
<evidence type="ECO:0000256" key="8">
    <source>
        <dbReference type="RuleBase" id="RU003755"/>
    </source>
</evidence>
<keyword evidence="5" id="KW-0571">Peptide transport</keyword>
<name>D8JW91_HYPDA</name>
<evidence type="ECO:0000256" key="1">
    <source>
        <dbReference type="ARBA" id="ARBA00004651"/>
    </source>
</evidence>
<sequence>MRHSFMSSAVPEQRSRGLGFAAHPPGLTTLYFTELWERFSYYGMRALLVLFMIAPVEAGGLGFATPNAGSIYGSYAMAVYLLAVPGGFIADRLLGAKRSVLFGGFTIAAGHYALAIPTLSTFYLGLILIALGTGLFKPNISALVGALYSHDDLRRDSGFSLFYMGINIGAFFAPIVTGFLAQSAMFKGWLSAAGFDPVHSWHWGFGAAGVGMTISMLLFARKMRELNNPDPVPEAQGPIFKRQTLYIILATAGLLALALLSDVSGFRWLRWLFIIVPLVAVLYGASRPSPDARRLAAVGIFFIAAMIFWAIFEQAATTLALFADQLTRNDVAGFSFPSAWFQSANPIFVILLTPLIAALWLKLGAQQPSAPAKFGLALVFLACGFLLMIPAANYAAEGRVSPFWLIGLYFLFTVGELLLSPVGLSTMTRIAPARMTGLVLGVWFLAAALGNKLAGDIGGAFTASDPDTLVLSFLAQAGIVAAAAALMFALVPVVKRLSEGDN</sequence>
<dbReference type="GO" id="GO:0006857">
    <property type="term" value="P:oligopeptide transport"/>
    <property type="evidence" value="ECO:0007669"/>
    <property type="project" value="InterPro"/>
</dbReference>
<dbReference type="GO" id="GO:1904680">
    <property type="term" value="F:peptide transmembrane transporter activity"/>
    <property type="evidence" value="ECO:0007669"/>
    <property type="project" value="InterPro"/>
</dbReference>
<keyword evidence="3" id="KW-1003">Cell membrane</keyword>
<evidence type="ECO:0000256" key="9">
    <source>
        <dbReference type="SAM" id="Phobius"/>
    </source>
</evidence>
<evidence type="ECO:0000256" key="5">
    <source>
        <dbReference type="ARBA" id="ARBA00022856"/>
    </source>
</evidence>
<evidence type="ECO:0000313" key="10">
    <source>
        <dbReference type="EMBL" id="ADJ24970.1"/>
    </source>
</evidence>
<feature type="transmembrane region" description="Helical" evidence="9">
    <location>
        <begin position="160"/>
        <end position="181"/>
    </location>
</feature>
<protein>
    <submittedName>
        <fullName evidence="10">Amino acid/peptide transporter</fullName>
    </submittedName>
</protein>
<evidence type="ECO:0000256" key="2">
    <source>
        <dbReference type="ARBA" id="ARBA00022448"/>
    </source>
</evidence>
<dbReference type="Pfam" id="PF00854">
    <property type="entry name" value="PTR2"/>
    <property type="match status" value="1"/>
</dbReference>
<dbReference type="PANTHER" id="PTHR23517:SF15">
    <property type="entry name" value="PROTON-DEPENDENT OLIGOPEPTIDE FAMILY TRANSPORT PROTEIN"/>
    <property type="match status" value="1"/>
</dbReference>
<dbReference type="PANTHER" id="PTHR23517">
    <property type="entry name" value="RESISTANCE PROTEIN MDTM, PUTATIVE-RELATED-RELATED"/>
    <property type="match status" value="1"/>
</dbReference>
<feature type="transmembrane region" description="Helical" evidence="9">
    <location>
        <begin position="71"/>
        <end position="90"/>
    </location>
</feature>
<dbReference type="GO" id="GO:0005886">
    <property type="term" value="C:plasma membrane"/>
    <property type="evidence" value="ECO:0007669"/>
    <property type="project" value="UniProtKB-SubCell"/>
</dbReference>
<evidence type="ECO:0000256" key="7">
    <source>
        <dbReference type="ARBA" id="ARBA00023136"/>
    </source>
</evidence>
<evidence type="ECO:0000256" key="4">
    <source>
        <dbReference type="ARBA" id="ARBA00022692"/>
    </source>
</evidence>
<dbReference type="AlphaFoldDB" id="D8JW91"/>
<feature type="transmembrane region" description="Helical" evidence="9">
    <location>
        <begin position="99"/>
        <end position="116"/>
    </location>
</feature>
<feature type="transmembrane region" description="Helical" evidence="9">
    <location>
        <begin position="297"/>
        <end position="323"/>
    </location>
</feature>
<dbReference type="NCBIfam" id="TIGR00924">
    <property type="entry name" value="yjdL_sub1_fam"/>
    <property type="match status" value="1"/>
</dbReference>
<accession>D8JW91</accession>
<dbReference type="RefSeq" id="WP_013217129.1">
    <property type="nucleotide sequence ID" value="NC_014313.1"/>
</dbReference>
<dbReference type="InterPro" id="IPR050171">
    <property type="entry name" value="MFS_Transporters"/>
</dbReference>
<evidence type="ECO:0000313" key="11">
    <source>
        <dbReference type="Proteomes" id="UP000002033"/>
    </source>
</evidence>
<feature type="transmembrane region" description="Helical" evidence="9">
    <location>
        <begin position="244"/>
        <end position="262"/>
    </location>
</feature>
<feature type="transmembrane region" description="Helical" evidence="9">
    <location>
        <begin position="402"/>
        <end position="419"/>
    </location>
</feature>
<feature type="transmembrane region" description="Helical" evidence="9">
    <location>
        <begin position="201"/>
        <end position="220"/>
    </location>
</feature>
<keyword evidence="6 9" id="KW-1133">Transmembrane helix</keyword>
<dbReference type="HOGENOM" id="CLU_004790_0_2_5"/>
<comment type="subcellular location">
    <subcellularLocation>
        <location evidence="1">Cell membrane</location>
        <topology evidence="1">Multi-pass membrane protein</topology>
    </subcellularLocation>
    <subcellularLocation>
        <location evidence="8">Membrane</location>
        <topology evidence="8">Multi-pass membrane protein</topology>
    </subcellularLocation>
</comment>
<dbReference type="eggNOG" id="COG3104">
    <property type="taxonomic scope" value="Bacteria"/>
</dbReference>
<keyword evidence="5" id="KW-0653">Protein transport</keyword>
<proteinExistence type="inferred from homology"/>
<dbReference type="CDD" id="cd17346">
    <property type="entry name" value="MFS_DtpA_like"/>
    <property type="match status" value="1"/>
</dbReference>
<keyword evidence="11" id="KW-1185">Reference proteome</keyword>
<dbReference type="PROSITE" id="PS01023">
    <property type="entry name" value="PTR2_2"/>
    <property type="match status" value="1"/>
</dbReference>
<feature type="transmembrane region" description="Helical" evidence="9">
    <location>
        <begin position="268"/>
        <end position="285"/>
    </location>
</feature>
<dbReference type="Proteomes" id="UP000002033">
    <property type="component" value="Chromosome"/>
</dbReference>
<dbReference type="InterPro" id="IPR036259">
    <property type="entry name" value="MFS_trans_sf"/>
</dbReference>
<evidence type="ECO:0000256" key="3">
    <source>
        <dbReference type="ARBA" id="ARBA00022475"/>
    </source>
</evidence>
<feature type="transmembrane region" description="Helical" evidence="9">
    <location>
        <begin position="343"/>
        <end position="363"/>
    </location>
</feature>
<dbReference type="Gene3D" id="1.20.1250.20">
    <property type="entry name" value="MFS general substrate transporter like domains"/>
    <property type="match status" value="1"/>
</dbReference>
<dbReference type="InterPro" id="IPR000109">
    <property type="entry name" value="POT_fam"/>
</dbReference>
<feature type="transmembrane region" description="Helical" evidence="9">
    <location>
        <begin position="375"/>
        <end position="396"/>
    </location>
</feature>